<keyword evidence="2" id="KW-1185">Reference proteome</keyword>
<reference evidence="1 2" key="1">
    <citation type="submission" date="2024-01" db="EMBL/GenBank/DDBJ databases">
        <title>The genomes of 5 underutilized Papilionoideae crops provide insights into root nodulation and disease resistanc.</title>
        <authorList>
            <person name="Yuan L."/>
        </authorList>
    </citation>
    <scope>NUCLEOTIDE SEQUENCE [LARGE SCALE GENOMIC DNA]</scope>
    <source>
        <strain evidence="1">ZHUSHIDOU_FW_LH</strain>
        <tissue evidence="1">Leaf</tissue>
    </source>
</reference>
<dbReference type="Proteomes" id="UP001372338">
    <property type="component" value="Unassembled WGS sequence"/>
</dbReference>
<evidence type="ECO:0000313" key="1">
    <source>
        <dbReference type="EMBL" id="KAK7267631.1"/>
    </source>
</evidence>
<dbReference type="EMBL" id="JAYWIO010000004">
    <property type="protein sequence ID" value="KAK7267631.1"/>
    <property type="molecule type" value="Genomic_DNA"/>
</dbReference>
<gene>
    <name evidence="1" type="ORF">RIF29_20309</name>
</gene>
<sequence>MADSEYEFGFYVSIDSKSPESCQNDLDFSTIELCESHSSSLSPKFLTMEYFVIVRTLECLLRDLSAII</sequence>
<organism evidence="1 2">
    <name type="scientific">Crotalaria pallida</name>
    <name type="common">Smooth rattlebox</name>
    <name type="synonym">Crotalaria striata</name>
    <dbReference type="NCBI Taxonomy" id="3830"/>
    <lineage>
        <taxon>Eukaryota</taxon>
        <taxon>Viridiplantae</taxon>
        <taxon>Streptophyta</taxon>
        <taxon>Embryophyta</taxon>
        <taxon>Tracheophyta</taxon>
        <taxon>Spermatophyta</taxon>
        <taxon>Magnoliopsida</taxon>
        <taxon>eudicotyledons</taxon>
        <taxon>Gunneridae</taxon>
        <taxon>Pentapetalae</taxon>
        <taxon>rosids</taxon>
        <taxon>fabids</taxon>
        <taxon>Fabales</taxon>
        <taxon>Fabaceae</taxon>
        <taxon>Papilionoideae</taxon>
        <taxon>50 kb inversion clade</taxon>
        <taxon>genistoids sensu lato</taxon>
        <taxon>core genistoids</taxon>
        <taxon>Crotalarieae</taxon>
        <taxon>Crotalaria</taxon>
    </lineage>
</organism>
<name>A0AAN9F483_CROPI</name>
<proteinExistence type="predicted"/>
<dbReference type="AlphaFoldDB" id="A0AAN9F483"/>
<accession>A0AAN9F483</accession>
<comment type="caution">
    <text evidence="1">The sequence shown here is derived from an EMBL/GenBank/DDBJ whole genome shotgun (WGS) entry which is preliminary data.</text>
</comment>
<evidence type="ECO:0000313" key="2">
    <source>
        <dbReference type="Proteomes" id="UP001372338"/>
    </source>
</evidence>
<protein>
    <submittedName>
        <fullName evidence="1">Uncharacterized protein</fullName>
    </submittedName>
</protein>